<dbReference type="Proteomes" id="UP000178977">
    <property type="component" value="Unassembled WGS sequence"/>
</dbReference>
<dbReference type="InterPro" id="IPR006311">
    <property type="entry name" value="TAT_signal"/>
</dbReference>
<dbReference type="AlphaFoldDB" id="A0A1G2LEN0"/>
<organism evidence="2 3">
    <name type="scientific">Candidatus Sungbacteria bacterium RIFCSPLOWO2_01_FULL_60_25</name>
    <dbReference type="NCBI Taxonomy" id="1802281"/>
    <lineage>
        <taxon>Bacteria</taxon>
        <taxon>Candidatus Sungiibacteriota</taxon>
    </lineage>
</organism>
<dbReference type="STRING" id="1802281.A3A44_00435"/>
<protein>
    <submittedName>
        <fullName evidence="2">Uncharacterized protein</fullName>
    </submittedName>
</protein>
<gene>
    <name evidence="2" type="ORF">A3A44_00435</name>
</gene>
<evidence type="ECO:0000313" key="2">
    <source>
        <dbReference type="EMBL" id="OHA10095.1"/>
    </source>
</evidence>
<evidence type="ECO:0000313" key="3">
    <source>
        <dbReference type="Proteomes" id="UP000178977"/>
    </source>
</evidence>
<reference evidence="2 3" key="1">
    <citation type="journal article" date="2016" name="Nat. Commun.">
        <title>Thousands of microbial genomes shed light on interconnected biogeochemical processes in an aquifer system.</title>
        <authorList>
            <person name="Anantharaman K."/>
            <person name="Brown C.T."/>
            <person name="Hug L.A."/>
            <person name="Sharon I."/>
            <person name="Castelle C.J."/>
            <person name="Probst A.J."/>
            <person name="Thomas B.C."/>
            <person name="Singh A."/>
            <person name="Wilkins M.J."/>
            <person name="Karaoz U."/>
            <person name="Brodie E.L."/>
            <person name="Williams K.H."/>
            <person name="Hubbard S.S."/>
            <person name="Banfield J.F."/>
        </authorList>
    </citation>
    <scope>NUCLEOTIDE SEQUENCE [LARGE SCALE GENOMIC DNA]</scope>
</reference>
<accession>A0A1G2LEN0</accession>
<dbReference type="EMBL" id="MHQT01000005">
    <property type="protein sequence ID" value="OHA10095.1"/>
    <property type="molecule type" value="Genomic_DNA"/>
</dbReference>
<name>A0A1G2LEN0_9BACT</name>
<dbReference type="PROSITE" id="PS51318">
    <property type="entry name" value="TAT"/>
    <property type="match status" value="1"/>
</dbReference>
<feature type="region of interest" description="Disordered" evidence="1">
    <location>
        <begin position="22"/>
        <end position="51"/>
    </location>
</feature>
<comment type="caution">
    <text evidence="2">The sequence shown here is derived from an EMBL/GenBank/DDBJ whole genome shotgun (WGS) entry which is preliminary data.</text>
</comment>
<proteinExistence type="predicted"/>
<sequence length="386" mass="44376">MSRFNPARRTSFDGLGAHTVVQDSTHLMNVEGAPKPETPDAGGEPRPEDPARELSRRDFLNIAVGGLAAGAAFQIGGRRAEAAADAESPEYQTANVERMRDIVARERVRENIQFAKDRFGDAEGVVSNAAMNLLDLDSFTAAERARKPPDTIAAHQRFVSRQYEKLWDIPRIEERIRKREAEEGLSAAVEGFGAIRGFSDAHMQNLLASRFHRRWLYGNVSAIRYIDREEHTPHYQVAGRAEGRGMGSMFLKHERQTIELFRTRDQRPAELLRATAHELGHHQDWTTANRLGLHERLQFLRDVGERLEAPDRYLTHYVETAVPREFQEKRGDPRDMRHRQAREYWATVMERYSLDPEEFRRSHPKDHAVAERWYRRLARAPGEPGR</sequence>
<evidence type="ECO:0000256" key="1">
    <source>
        <dbReference type="SAM" id="MobiDB-lite"/>
    </source>
</evidence>